<reference evidence="14 15" key="1">
    <citation type="journal article" date="2018" name="Front. Microbiol.">
        <title>Pseudomonas rhizophila S211, a New Plant Growth-Promoting Rhizobacterium with Potential in Pesticide-Bioremediation.</title>
        <authorList>
            <person name="Hassen W."/>
            <person name="Neifar M."/>
            <person name="Cherif H."/>
            <person name="Najjari A."/>
            <person name="Chouchane H."/>
            <person name="Driouich R.C."/>
            <person name="Salah A."/>
            <person name="Naili F."/>
            <person name="Mosbah A."/>
            <person name="Souissi Y."/>
            <person name="Raddadi N."/>
            <person name="Ouzari H.I."/>
            <person name="Fava F."/>
            <person name="Cherif A."/>
        </authorList>
    </citation>
    <scope>NUCLEOTIDE SEQUENCE [LARGE SCALE GENOMIC DNA]</scope>
    <source>
        <strain evidence="14 15">S211</strain>
    </source>
</reference>
<dbReference type="SMART" id="SM00283">
    <property type="entry name" value="MA"/>
    <property type="match status" value="1"/>
</dbReference>
<evidence type="ECO:0000256" key="4">
    <source>
        <dbReference type="ARBA" id="ARBA00022692"/>
    </source>
</evidence>
<keyword evidence="5 11" id="KW-1133">Transmembrane helix</keyword>
<dbReference type="Pfam" id="PF00015">
    <property type="entry name" value="MCPsignal"/>
    <property type="match status" value="1"/>
</dbReference>
<evidence type="ECO:0000313" key="15">
    <source>
        <dbReference type="Proteomes" id="UP000241936"/>
    </source>
</evidence>
<evidence type="ECO:0000256" key="7">
    <source>
        <dbReference type="ARBA" id="ARBA00023224"/>
    </source>
</evidence>
<evidence type="ECO:0000256" key="10">
    <source>
        <dbReference type="SAM" id="Coils"/>
    </source>
</evidence>
<gene>
    <name evidence="14" type="ORF">CRX69_01180</name>
</gene>
<evidence type="ECO:0000313" key="14">
    <source>
        <dbReference type="EMBL" id="AVU73864.1"/>
    </source>
</evidence>
<feature type="transmembrane region" description="Helical" evidence="11">
    <location>
        <begin position="20"/>
        <end position="40"/>
    </location>
</feature>
<evidence type="ECO:0000256" key="3">
    <source>
        <dbReference type="ARBA" id="ARBA00022481"/>
    </source>
</evidence>
<evidence type="ECO:0000256" key="8">
    <source>
        <dbReference type="ARBA" id="ARBA00029447"/>
    </source>
</evidence>
<dbReference type="EMBL" id="CP024081">
    <property type="protein sequence ID" value="AVU73864.1"/>
    <property type="molecule type" value="Genomic_DNA"/>
</dbReference>
<keyword evidence="10" id="KW-0175">Coiled coil</keyword>
<dbReference type="CDD" id="cd11386">
    <property type="entry name" value="MCP_signal"/>
    <property type="match status" value="1"/>
</dbReference>
<dbReference type="PANTHER" id="PTHR32089:SF119">
    <property type="entry name" value="METHYL-ACCEPTING CHEMOTAXIS PROTEIN CTPL"/>
    <property type="match status" value="1"/>
</dbReference>
<feature type="transmembrane region" description="Helical" evidence="11">
    <location>
        <begin position="311"/>
        <end position="332"/>
    </location>
</feature>
<keyword evidence="4 11" id="KW-0812">Transmembrane</keyword>
<name>A0ABN5JNE9_9PSED</name>
<feature type="coiled-coil region" evidence="10">
    <location>
        <begin position="329"/>
        <end position="359"/>
    </location>
</feature>
<dbReference type="Pfam" id="PF13675">
    <property type="entry name" value="PilJ"/>
    <property type="match status" value="1"/>
</dbReference>
<dbReference type="Proteomes" id="UP000241936">
    <property type="component" value="Chromosome"/>
</dbReference>
<dbReference type="Gene3D" id="1.10.287.950">
    <property type="entry name" value="Methyl-accepting chemotaxis protein"/>
    <property type="match status" value="1"/>
</dbReference>
<keyword evidence="15" id="KW-1185">Reference proteome</keyword>
<comment type="similarity">
    <text evidence="8">Belongs to the methyl-accepting chemotaxis (MCP) protein family.</text>
</comment>
<dbReference type="PROSITE" id="PS50111">
    <property type="entry name" value="CHEMOTAXIS_TRANSDUC_2"/>
    <property type="match status" value="1"/>
</dbReference>
<evidence type="ECO:0000256" key="5">
    <source>
        <dbReference type="ARBA" id="ARBA00022989"/>
    </source>
</evidence>
<dbReference type="RefSeq" id="WP_107321401.1">
    <property type="nucleotide sequence ID" value="NZ_CP024081.1"/>
</dbReference>
<protein>
    <submittedName>
        <fullName evidence="14">Chemotaxis protein</fullName>
    </submittedName>
</protein>
<keyword evidence="6 11" id="KW-0472">Membrane</keyword>
<evidence type="ECO:0000256" key="1">
    <source>
        <dbReference type="ARBA" id="ARBA00004651"/>
    </source>
</evidence>
<dbReference type="InterPro" id="IPR004089">
    <property type="entry name" value="MCPsignal_dom"/>
</dbReference>
<organism evidence="14 15">
    <name type="scientific">Pseudomonas rhizophila</name>
    <dbReference type="NCBI Taxonomy" id="2045200"/>
    <lineage>
        <taxon>Bacteria</taxon>
        <taxon>Pseudomonadati</taxon>
        <taxon>Pseudomonadota</taxon>
        <taxon>Gammaproteobacteria</taxon>
        <taxon>Pseudomonadales</taxon>
        <taxon>Pseudomonadaceae</taxon>
        <taxon>Pseudomonas</taxon>
    </lineage>
</organism>
<sequence>MSKANTGKPLEASRSRSQIIVLFVALIVFIMLLFANFAYLNTQSNYDKQYIGHAGELRVLSQRIAKNATEAAAGKAAAFKLLSEARNDFAQRWAYLKQGDPVTGLPPAPAALRPQMRAVQLDWERLLKNTDAILSSEQTVLSLHQVAATLAETVPQLQVEYEKVVEILLQRGAPAAQVAMAQRQSLLAERILGAVNTVLAGDENASQAADTFGRDAARFGQVLNGMSQGDPALKISQVQDRDARARLSEISELFEFVSGSVDEILETSPELFKVRESAGNIFNLSQTLLDEASHLATAFENLAGGRSANAIGGYVLGLLALMSIILIGLVMVRETNRQLRETAEKNERNQNAIMRLLDEIEDLADGDLTVTASVTEDFTGTIADSINYSVDQLRDLVATINLTAGQVAAAVQETQATAMHLAQASEHQAQQISEASTSINEMAQSIDQVSANAAESSAVAERSVEIANKGNEVVHNTIHGMDNIREQIQDTAKRIKRLGESSQEIGDIVSLIDDIADQTNILALNAAIQASMAGDAGRGFAVVADEVQRLAERSSAATRQIETLVRAIQADTNEAVISMEQTTTEVVRGARLAQDAGVALEEIEGVSKTLAALIQSISNAAQQQTTSAGQISLTMNVIQQITTQTSSGSTATAESIGNLAKMASQLRRSVSGFTLPAAAAADENKA</sequence>
<evidence type="ECO:0000259" key="13">
    <source>
        <dbReference type="PROSITE" id="PS50885"/>
    </source>
</evidence>
<proteinExistence type="inferred from homology"/>
<dbReference type="SUPFAM" id="SSF58104">
    <property type="entry name" value="Methyl-accepting chemotaxis protein (MCP) signaling domain"/>
    <property type="match status" value="1"/>
</dbReference>
<dbReference type="PROSITE" id="PS50885">
    <property type="entry name" value="HAMP"/>
    <property type="match status" value="1"/>
</dbReference>
<evidence type="ECO:0000259" key="12">
    <source>
        <dbReference type="PROSITE" id="PS50111"/>
    </source>
</evidence>
<evidence type="ECO:0000256" key="6">
    <source>
        <dbReference type="ARBA" id="ARBA00023136"/>
    </source>
</evidence>
<evidence type="ECO:0000256" key="2">
    <source>
        <dbReference type="ARBA" id="ARBA00022475"/>
    </source>
</evidence>
<keyword evidence="3" id="KW-0488">Methylation</keyword>
<dbReference type="InterPro" id="IPR004090">
    <property type="entry name" value="Chemotax_Me-accpt_rcpt"/>
</dbReference>
<keyword evidence="7 9" id="KW-0807">Transducer</keyword>
<evidence type="ECO:0000256" key="9">
    <source>
        <dbReference type="PROSITE-ProRule" id="PRU00284"/>
    </source>
</evidence>
<feature type="domain" description="Methyl-accepting transducer" evidence="12">
    <location>
        <begin position="403"/>
        <end position="639"/>
    </location>
</feature>
<dbReference type="InterPro" id="IPR029095">
    <property type="entry name" value="NarX-like_N"/>
</dbReference>
<dbReference type="InterPro" id="IPR003660">
    <property type="entry name" value="HAMP_dom"/>
</dbReference>
<dbReference type="PRINTS" id="PR00260">
    <property type="entry name" value="CHEMTRNSDUCR"/>
</dbReference>
<evidence type="ECO:0000256" key="11">
    <source>
        <dbReference type="SAM" id="Phobius"/>
    </source>
</evidence>
<keyword evidence="2" id="KW-1003">Cell membrane</keyword>
<dbReference type="PANTHER" id="PTHR32089">
    <property type="entry name" value="METHYL-ACCEPTING CHEMOTAXIS PROTEIN MCPB"/>
    <property type="match status" value="1"/>
</dbReference>
<accession>A0ABN5JNE9</accession>
<comment type="subcellular location">
    <subcellularLocation>
        <location evidence="1">Cell membrane</location>
        <topology evidence="1">Multi-pass membrane protein</topology>
    </subcellularLocation>
</comment>
<feature type="domain" description="HAMP" evidence="13">
    <location>
        <begin position="347"/>
        <end position="398"/>
    </location>
</feature>